<proteinExistence type="predicted"/>
<keyword evidence="3" id="KW-0804">Transcription</keyword>
<dbReference type="PANTHER" id="PTHR30055">
    <property type="entry name" value="HTH-TYPE TRANSCRIPTIONAL REGULATOR RUTR"/>
    <property type="match status" value="1"/>
</dbReference>
<dbReference type="Pfam" id="PF13305">
    <property type="entry name" value="TetR_C_33"/>
    <property type="match status" value="1"/>
</dbReference>
<evidence type="ECO:0000313" key="7">
    <source>
        <dbReference type="Proteomes" id="UP001499915"/>
    </source>
</evidence>
<keyword evidence="2 4" id="KW-0238">DNA-binding</keyword>
<evidence type="ECO:0000256" key="1">
    <source>
        <dbReference type="ARBA" id="ARBA00023015"/>
    </source>
</evidence>
<dbReference type="SUPFAM" id="SSF46689">
    <property type="entry name" value="Homeodomain-like"/>
    <property type="match status" value="1"/>
</dbReference>
<dbReference type="Proteomes" id="UP001499915">
    <property type="component" value="Unassembled WGS sequence"/>
</dbReference>
<accession>A0ABP3T5U7</accession>
<feature type="DNA-binding region" description="H-T-H motif" evidence="4">
    <location>
        <begin position="33"/>
        <end position="52"/>
    </location>
</feature>
<evidence type="ECO:0000259" key="5">
    <source>
        <dbReference type="PROSITE" id="PS50977"/>
    </source>
</evidence>
<gene>
    <name evidence="6" type="ORF">GCM10009104_05270</name>
</gene>
<keyword evidence="7" id="KW-1185">Reference proteome</keyword>
<dbReference type="InterPro" id="IPR009057">
    <property type="entry name" value="Homeodomain-like_sf"/>
</dbReference>
<evidence type="ECO:0000256" key="3">
    <source>
        <dbReference type="ARBA" id="ARBA00023163"/>
    </source>
</evidence>
<name>A0ABP3T5U7_9GAMM</name>
<dbReference type="PROSITE" id="PS50977">
    <property type="entry name" value="HTH_TETR_2"/>
    <property type="match status" value="1"/>
</dbReference>
<comment type="caution">
    <text evidence="6">The sequence shown here is derived from an EMBL/GenBank/DDBJ whole genome shotgun (WGS) entry which is preliminary data.</text>
</comment>
<dbReference type="InterPro" id="IPR025996">
    <property type="entry name" value="MT1864/Rv1816-like_C"/>
</dbReference>
<feature type="domain" description="HTH tetR-type" evidence="5">
    <location>
        <begin position="10"/>
        <end position="70"/>
    </location>
</feature>
<dbReference type="Pfam" id="PF00440">
    <property type="entry name" value="TetR_N"/>
    <property type="match status" value="1"/>
</dbReference>
<protein>
    <submittedName>
        <fullName evidence="6">TetR-like C-terminal domain-containing protein</fullName>
    </submittedName>
</protein>
<dbReference type="Gene3D" id="1.10.357.10">
    <property type="entry name" value="Tetracycline Repressor, domain 2"/>
    <property type="match status" value="1"/>
</dbReference>
<evidence type="ECO:0000256" key="4">
    <source>
        <dbReference type="PROSITE-ProRule" id="PRU00335"/>
    </source>
</evidence>
<reference evidence="7" key="1">
    <citation type="journal article" date="2019" name="Int. J. Syst. Evol. Microbiol.">
        <title>The Global Catalogue of Microorganisms (GCM) 10K type strain sequencing project: providing services to taxonomists for standard genome sequencing and annotation.</title>
        <authorList>
            <consortium name="The Broad Institute Genomics Platform"/>
            <consortium name="The Broad Institute Genome Sequencing Center for Infectious Disease"/>
            <person name="Wu L."/>
            <person name="Ma J."/>
        </authorList>
    </citation>
    <scope>NUCLEOTIDE SEQUENCE [LARGE SCALE GENOMIC DNA]</scope>
    <source>
        <strain evidence="7">JCM 15134</strain>
    </source>
</reference>
<evidence type="ECO:0000256" key="2">
    <source>
        <dbReference type="ARBA" id="ARBA00023125"/>
    </source>
</evidence>
<dbReference type="RefSeq" id="WP_343801882.1">
    <property type="nucleotide sequence ID" value="NZ_BAAAET010000001.1"/>
</dbReference>
<dbReference type="InterPro" id="IPR001647">
    <property type="entry name" value="HTH_TetR"/>
</dbReference>
<dbReference type="InterPro" id="IPR050109">
    <property type="entry name" value="HTH-type_TetR-like_transc_reg"/>
</dbReference>
<keyword evidence="1" id="KW-0805">Transcription regulation</keyword>
<dbReference type="SUPFAM" id="SSF48498">
    <property type="entry name" value="Tetracyclin repressor-like, C-terminal domain"/>
    <property type="match status" value="1"/>
</dbReference>
<dbReference type="PANTHER" id="PTHR30055:SF212">
    <property type="entry name" value="TETR-FAMILY FAMILY TRANSCRIPTIONAL REGULATOR"/>
    <property type="match status" value="1"/>
</dbReference>
<organism evidence="6 7">
    <name type="scientific">Marinobacterium maritimum</name>
    <dbReference type="NCBI Taxonomy" id="500162"/>
    <lineage>
        <taxon>Bacteria</taxon>
        <taxon>Pseudomonadati</taxon>
        <taxon>Pseudomonadota</taxon>
        <taxon>Gammaproteobacteria</taxon>
        <taxon>Oceanospirillales</taxon>
        <taxon>Oceanospirillaceae</taxon>
        <taxon>Marinobacterium</taxon>
    </lineage>
</organism>
<sequence>MARRNDHSKEELREMALAAAEKLLQQEGLKSLSARRVASEIGYSAGSLYTVFTNLDDLCWQLNARTLTQLLTELDGINVADPAQRLLAYGRGYLDFAHRNPQRWALLFEHGTTSEVEAPQWLSERIDSLFARVEACLQALKQDMSRSECMLTARTLWSGVHGVAVLALRQKLFLDQARSAELMLQQLVHHFIKGWLAEGDNNA</sequence>
<dbReference type="EMBL" id="BAAAET010000001">
    <property type="protein sequence ID" value="GAA0683153.1"/>
    <property type="molecule type" value="Genomic_DNA"/>
</dbReference>
<evidence type="ECO:0000313" key="6">
    <source>
        <dbReference type="EMBL" id="GAA0683153.1"/>
    </source>
</evidence>
<dbReference type="InterPro" id="IPR036271">
    <property type="entry name" value="Tet_transcr_reg_TetR-rel_C_sf"/>
</dbReference>